<reference evidence="4" key="1">
    <citation type="submission" date="2016-10" db="EMBL/GenBank/DDBJ databases">
        <authorList>
            <person name="Varghese N."/>
            <person name="Submissions S."/>
        </authorList>
    </citation>
    <scope>NUCLEOTIDE SEQUENCE [LARGE SCALE GENOMIC DNA]</scope>
    <source>
        <strain evidence="4">DSM 3669</strain>
    </source>
</reference>
<dbReference type="GO" id="GO:0016020">
    <property type="term" value="C:membrane"/>
    <property type="evidence" value="ECO:0007669"/>
    <property type="project" value="InterPro"/>
</dbReference>
<evidence type="ECO:0000313" key="3">
    <source>
        <dbReference type="EMBL" id="SFR06986.1"/>
    </source>
</evidence>
<dbReference type="RefSeq" id="WP_092483440.1">
    <property type="nucleotide sequence ID" value="NZ_FOYM01000014.1"/>
</dbReference>
<evidence type="ECO:0000313" key="4">
    <source>
        <dbReference type="Proteomes" id="UP000199584"/>
    </source>
</evidence>
<dbReference type="STRING" id="39060.SAMN05660706_11419"/>
<protein>
    <submittedName>
        <fullName evidence="3">Prepilin peptidase CpaA</fullName>
    </submittedName>
</protein>
<organism evidence="3 4">
    <name type="scientific">Desulfoscipio geothermicus DSM 3669</name>
    <dbReference type="NCBI Taxonomy" id="1121426"/>
    <lineage>
        <taxon>Bacteria</taxon>
        <taxon>Bacillati</taxon>
        <taxon>Bacillota</taxon>
        <taxon>Clostridia</taxon>
        <taxon>Eubacteriales</taxon>
        <taxon>Desulfallaceae</taxon>
        <taxon>Desulfoscipio</taxon>
    </lineage>
</organism>
<dbReference type="Proteomes" id="UP000199584">
    <property type="component" value="Unassembled WGS sequence"/>
</dbReference>
<keyword evidence="1" id="KW-0472">Membrane</keyword>
<dbReference type="OrthoDB" id="9789291at2"/>
<proteinExistence type="predicted"/>
<dbReference type="AlphaFoldDB" id="A0A1I6DNL5"/>
<feature type="transmembrane region" description="Helical" evidence="1">
    <location>
        <begin position="48"/>
        <end position="71"/>
    </location>
</feature>
<feature type="transmembrane region" description="Helical" evidence="1">
    <location>
        <begin position="145"/>
        <end position="164"/>
    </location>
</feature>
<feature type="domain" description="Prepilin type IV endopeptidase peptidase" evidence="2">
    <location>
        <begin position="8"/>
        <end position="101"/>
    </location>
</feature>
<dbReference type="EMBL" id="FOYM01000014">
    <property type="protein sequence ID" value="SFR06986.1"/>
    <property type="molecule type" value="Genomic_DNA"/>
</dbReference>
<keyword evidence="1" id="KW-0812">Transmembrane</keyword>
<keyword evidence="4" id="KW-1185">Reference proteome</keyword>
<feature type="transmembrane region" description="Helical" evidence="1">
    <location>
        <begin position="25"/>
        <end position="41"/>
    </location>
</feature>
<dbReference type="Pfam" id="PF01478">
    <property type="entry name" value="Peptidase_A24"/>
    <property type="match status" value="1"/>
</dbReference>
<dbReference type="InterPro" id="IPR000045">
    <property type="entry name" value="Prepilin_IV_endopep_pep"/>
</dbReference>
<evidence type="ECO:0000259" key="2">
    <source>
        <dbReference type="Pfam" id="PF01478"/>
    </source>
</evidence>
<evidence type="ECO:0000256" key="1">
    <source>
        <dbReference type="SAM" id="Phobius"/>
    </source>
</evidence>
<feature type="transmembrane region" description="Helical" evidence="1">
    <location>
        <begin position="91"/>
        <end position="109"/>
    </location>
</feature>
<sequence>MTVSFISCLLLLTWVSWTDIRYRRIPNYLVLAGIISGFLIHRQEPEIALAGLLGCFMLTVLFSIIGFMGNGDIKLSAALGAILGYQTGSEVIFYGVALCALAISLYMALKGQFKELVTQNLLTVKYLFKGNIKLYIQQLKAQGKIFALPLAPFFLPGLIIREAFNWLF</sequence>
<keyword evidence="1" id="KW-1133">Transmembrane helix</keyword>
<dbReference type="Gene3D" id="1.20.120.1220">
    <property type="match status" value="1"/>
</dbReference>
<gene>
    <name evidence="3" type="ORF">SAMN05660706_11419</name>
</gene>
<name>A0A1I6DNL5_9FIRM</name>
<dbReference type="GO" id="GO:0004190">
    <property type="term" value="F:aspartic-type endopeptidase activity"/>
    <property type="evidence" value="ECO:0007669"/>
    <property type="project" value="InterPro"/>
</dbReference>
<accession>A0A1I6DNL5</accession>